<organism evidence="1 2">
    <name type="scientific">Pseudomonas phage KTN4</name>
    <dbReference type="NCBI Taxonomy" id="1862701"/>
    <lineage>
        <taxon>Viruses</taxon>
        <taxon>Duplodnaviria</taxon>
        <taxon>Heunggongvirae</taxon>
        <taxon>Uroviricota</taxon>
        <taxon>Caudoviricetes</taxon>
        <taxon>Chimalliviridae</taxon>
        <taxon>Phikzvirus</taxon>
        <taxon>Phikzvirus phiKZ</taxon>
    </lineage>
</organism>
<accession>A0A192Y5K7</accession>
<gene>
    <name evidence="1" type="ORF">KTN4_254</name>
</gene>
<evidence type="ECO:0000313" key="1">
    <source>
        <dbReference type="EMBL" id="ANM45012.1"/>
    </source>
</evidence>
<dbReference type="Proteomes" id="UP000224336">
    <property type="component" value="Segment"/>
</dbReference>
<proteinExistence type="predicted"/>
<reference evidence="1 2" key="1">
    <citation type="journal article" date="2016" name="Sci. Rep.">
        <title>A proposed integrated approach for the preclinical evaluation of phage therapy in Pseudomonas infections.</title>
        <authorList>
            <person name="Danis-Wlodarczyk K."/>
            <person name="Vandenheuvel D."/>
            <person name="Jang H.B."/>
            <person name="Briers Y."/>
            <person name="Olszak T."/>
            <person name="Arabski M."/>
            <person name="Wasik S."/>
            <person name="Drabik M."/>
            <person name="Higgins G."/>
            <person name="Tyrrell J."/>
            <person name="Harvey B.J."/>
            <person name="Noben J.P."/>
            <person name="Lavigne R."/>
            <person name="Drulis-Kawa Z."/>
        </authorList>
    </citation>
    <scope>NUCLEOTIDE SEQUENCE [LARGE SCALE GENOMIC DNA]</scope>
</reference>
<dbReference type="EMBL" id="KU521356">
    <property type="protein sequence ID" value="ANM45012.1"/>
    <property type="molecule type" value="Genomic_DNA"/>
</dbReference>
<evidence type="ECO:0000313" key="2">
    <source>
        <dbReference type="Proteomes" id="UP000224336"/>
    </source>
</evidence>
<sequence length="85" mass="10231">MRNYDGSLRLLFNSTRLRNRETPFDNEQSEMDKLKPIDDFWKTKTIKPSDAYLERKNEQLKMINPHKVYNPFNEKDTVLKPISKL</sequence>
<protein>
    <submittedName>
        <fullName evidence="1">Uncharacterized protein</fullName>
    </submittedName>
</protein>
<name>A0A192Y5K7_9CAUD</name>